<comment type="caution">
    <text evidence="2">The sequence shown here is derived from an EMBL/GenBank/DDBJ whole genome shotgun (WGS) entry which is preliminary data.</text>
</comment>
<organism evidence="2 3">
    <name type="scientific">Eleusine coracana subsp. coracana</name>
    <dbReference type="NCBI Taxonomy" id="191504"/>
    <lineage>
        <taxon>Eukaryota</taxon>
        <taxon>Viridiplantae</taxon>
        <taxon>Streptophyta</taxon>
        <taxon>Embryophyta</taxon>
        <taxon>Tracheophyta</taxon>
        <taxon>Spermatophyta</taxon>
        <taxon>Magnoliopsida</taxon>
        <taxon>Liliopsida</taxon>
        <taxon>Poales</taxon>
        <taxon>Poaceae</taxon>
        <taxon>PACMAD clade</taxon>
        <taxon>Chloridoideae</taxon>
        <taxon>Cynodonteae</taxon>
        <taxon>Eleusininae</taxon>
        <taxon>Eleusine</taxon>
    </lineage>
</organism>
<evidence type="ECO:0000313" key="3">
    <source>
        <dbReference type="Proteomes" id="UP001054889"/>
    </source>
</evidence>
<proteinExistence type="predicted"/>
<evidence type="ECO:0000256" key="1">
    <source>
        <dbReference type="SAM" id="MobiDB-lite"/>
    </source>
</evidence>
<reference evidence="2" key="2">
    <citation type="submission" date="2021-12" db="EMBL/GenBank/DDBJ databases">
        <title>Resequencing data analysis of finger millet.</title>
        <authorList>
            <person name="Hatakeyama M."/>
            <person name="Aluri S."/>
            <person name="Balachadran M.T."/>
            <person name="Sivarajan S.R."/>
            <person name="Poveda L."/>
            <person name="Shimizu-Inatsugi R."/>
            <person name="Schlapbach R."/>
            <person name="Sreeman S.M."/>
            <person name="Shimizu K.K."/>
        </authorList>
    </citation>
    <scope>NUCLEOTIDE SEQUENCE</scope>
</reference>
<sequence length="125" mass="13601">MSRTSFSFSSPIMSPSPPPRALVPYGRHSTGSRHEHAAEQWSGSKPPSKGKKSEGNCWQGKGKVEDVGRIWIGPSVVASVNEYFVKAEDAGNGVSELLILIASYGWGKEHPRGYGGNYVLQLRNE</sequence>
<dbReference type="EMBL" id="BQKI01000007">
    <property type="protein sequence ID" value="GJM97619.1"/>
    <property type="molecule type" value="Genomic_DNA"/>
</dbReference>
<name>A0AAV5CHL5_ELECO</name>
<feature type="compositionally biased region" description="Low complexity" evidence="1">
    <location>
        <begin position="1"/>
        <end position="13"/>
    </location>
</feature>
<gene>
    <name evidence="2" type="primary">ga14556</name>
    <name evidence="2" type="ORF">PR202_ga14556</name>
</gene>
<reference evidence="2" key="1">
    <citation type="journal article" date="2018" name="DNA Res.">
        <title>Multiple hybrid de novo genome assembly of finger millet, an orphan allotetraploid crop.</title>
        <authorList>
            <person name="Hatakeyama M."/>
            <person name="Aluri S."/>
            <person name="Balachadran M.T."/>
            <person name="Sivarajan S.R."/>
            <person name="Patrignani A."/>
            <person name="Gruter S."/>
            <person name="Poveda L."/>
            <person name="Shimizu-Inatsugi R."/>
            <person name="Baeten J."/>
            <person name="Francoijs K.J."/>
            <person name="Nataraja K.N."/>
            <person name="Reddy Y.A.N."/>
            <person name="Phadnis S."/>
            <person name="Ravikumar R.L."/>
            <person name="Schlapbach R."/>
            <person name="Sreeman S.M."/>
            <person name="Shimizu K.K."/>
        </authorList>
    </citation>
    <scope>NUCLEOTIDE SEQUENCE</scope>
</reference>
<dbReference type="Proteomes" id="UP001054889">
    <property type="component" value="Unassembled WGS sequence"/>
</dbReference>
<evidence type="ECO:0000313" key="2">
    <source>
        <dbReference type="EMBL" id="GJM97619.1"/>
    </source>
</evidence>
<keyword evidence="3" id="KW-1185">Reference proteome</keyword>
<accession>A0AAV5CHL5</accession>
<feature type="region of interest" description="Disordered" evidence="1">
    <location>
        <begin position="1"/>
        <end position="60"/>
    </location>
</feature>
<dbReference type="AlphaFoldDB" id="A0AAV5CHL5"/>
<protein>
    <submittedName>
        <fullName evidence="2">Uncharacterized protein</fullName>
    </submittedName>
</protein>